<evidence type="ECO:0000256" key="1">
    <source>
        <dbReference type="ARBA" id="ARBA00023125"/>
    </source>
</evidence>
<dbReference type="CDD" id="cd01109">
    <property type="entry name" value="HTH_YyaN"/>
    <property type="match status" value="1"/>
</dbReference>
<feature type="compositionally biased region" description="Basic residues" evidence="2">
    <location>
        <begin position="136"/>
        <end position="147"/>
    </location>
</feature>
<dbReference type="PANTHER" id="PTHR30204">
    <property type="entry name" value="REDOX-CYCLING DRUG-SENSING TRANSCRIPTIONAL ACTIVATOR SOXR"/>
    <property type="match status" value="1"/>
</dbReference>
<gene>
    <name evidence="4" type="ORF">Q5741_07505</name>
</gene>
<dbReference type="RefSeq" id="WP_305023465.1">
    <property type="nucleotide sequence ID" value="NZ_JAUQTB010000003.1"/>
</dbReference>
<organism evidence="4 5">
    <name type="scientific">Paenibacillus lacisoli</name>
    <dbReference type="NCBI Taxonomy" id="3064525"/>
    <lineage>
        <taxon>Bacteria</taxon>
        <taxon>Bacillati</taxon>
        <taxon>Bacillota</taxon>
        <taxon>Bacilli</taxon>
        <taxon>Bacillales</taxon>
        <taxon>Paenibacillaceae</taxon>
        <taxon>Paenibacillus</taxon>
    </lineage>
</organism>
<sequence>MAQSSLLSIKEAAEQSGLTEDTIRYYEKIGLLPRAARKSNGHRTYTDDNIEVMKLIVCMRKTGMPLEDMKPYLRLTIMDDIKKFPDLLENILAYRQSILEQMASLQLIVDFIDVHLESEGSRQEDCGNNTGLPEIRRKRKKTAFSVK</sequence>
<dbReference type="Gene3D" id="1.10.1660.10">
    <property type="match status" value="1"/>
</dbReference>
<dbReference type="SMART" id="SM00422">
    <property type="entry name" value="HTH_MERR"/>
    <property type="match status" value="1"/>
</dbReference>
<evidence type="ECO:0000313" key="4">
    <source>
        <dbReference type="EMBL" id="MDO7906264.1"/>
    </source>
</evidence>
<accession>A0ABT9CC88</accession>
<feature type="region of interest" description="Disordered" evidence="2">
    <location>
        <begin position="121"/>
        <end position="147"/>
    </location>
</feature>
<evidence type="ECO:0000256" key="2">
    <source>
        <dbReference type="SAM" id="MobiDB-lite"/>
    </source>
</evidence>
<protein>
    <submittedName>
        <fullName evidence="4">MerR family transcriptional regulator</fullName>
    </submittedName>
</protein>
<dbReference type="PROSITE" id="PS50937">
    <property type="entry name" value="HTH_MERR_2"/>
    <property type="match status" value="1"/>
</dbReference>
<dbReference type="InterPro" id="IPR047057">
    <property type="entry name" value="MerR_fam"/>
</dbReference>
<keyword evidence="1" id="KW-0238">DNA-binding</keyword>
<dbReference type="SUPFAM" id="SSF46955">
    <property type="entry name" value="Putative DNA-binding domain"/>
    <property type="match status" value="1"/>
</dbReference>
<dbReference type="EMBL" id="JAUQTB010000003">
    <property type="protein sequence ID" value="MDO7906264.1"/>
    <property type="molecule type" value="Genomic_DNA"/>
</dbReference>
<reference evidence="4 5" key="1">
    <citation type="submission" date="2023-07" db="EMBL/GenBank/DDBJ databases">
        <title>Paenibacillus sp. JX-17 nov. isolated from soil.</title>
        <authorList>
            <person name="Wan Y."/>
            <person name="Liu B."/>
        </authorList>
    </citation>
    <scope>NUCLEOTIDE SEQUENCE [LARGE SCALE GENOMIC DNA]</scope>
    <source>
        <strain evidence="4 5">JX-17</strain>
    </source>
</reference>
<dbReference type="Proteomes" id="UP001240171">
    <property type="component" value="Unassembled WGS sequence"/>
</dbReference>
<dbReference type="InterPro" id="IPR009061">
    <property type="entry name" value="DNA-bd_dom_put_sf"/>
</dbReference>
<dbReference type="InterPro" id="IPR000551">
    <property type="entry name" value="MerR-type_HTH_dom"/>
</dbReference>
<name>A0ABT9CC88_9BACL</name>
<evidence type="ECO:0000259" key="3">
    <source>
        <dbReference type="PROSITE" id="PS50937"/>
    </source>
</evidence>
<dbReference type="Pfam" id="PF13411">
    <property type="entry name" value="MerR_1"/>
    <property type="match status" value="1"/>
</dbReference>
<comment type="caution">
    <text evidence="4">The sequence shown here is derived from an EMBL/GenBank/DDBJ whole genome shotgun (WGS) entry which is preliminary data.</text>
</comment>
<feature type="domain" description="HTH merR-type" evidence="3">
    <location>
        <begin position="6"/>
        <end position="75"/>
    </location>
</feature>
<proteinExistence type="predicted"/>
<keyword evidence="5" id="KW-1185">Reference proteome</keyword>
<evidence type="ECO:0000313" key="5">
    <source>
        <dbReference type="Proteomes" id="UP001240171"/>
    </source>
</evidence>
<dbReference type="PANTHER" id="PTHR30204:SF98">
    <property type="entry name" value="HTH-TYPE TRANSCRIPTIONAL REGULATOR ADHR"/>
    <property type="match status" value="1"/>
</dbReference>